<dbReference type="InterPro" id="IPR036866">
    <property type="entry name" value="RibonucZ/Hydroxyglut_hydro"/>
</dbReference>
<comment type="caution">
    <text evidence="2">The sequence shown here is derived from an EMBL/GenBank/DDBJ whole genome shotgun (WGS) entry which is preliminary data.</text>
</comment>
<protein>
    <submittedName>
        <fullName evidence="2">MBL fold metallo-hydrolase</fullName>
    </submittedName>
</protein>
<dbReference type="PANTHER" id="PTHR15032:SF4">
    <property type="entry name" value="N-ACYL-PHOSPHATIDYLETHANOLAMINE-HYDROLYZING PHOSPHOLIPASE D"/>
    <property type="match status" value="1"/>
</dbReference>
<keyword evidence="3" id="KW-1185">Reference proteome</keyword>
<dbReference type="RefSeq" id="WP_166587398.1">
    <property type="nucleotide sequence ID" value="NZ_WWEO01000044.1"/>
</dbReference>
<dbReference type="PANTHER" id="PTHR15032">
    <property type="entry name" value="N-ACYL-PHOSPHATIDYLETHANOLAMINE-HYDROLYZING PHOSPHOLIPASE D"/>
    <property type="match status" value="1"/>
</dbReference>
<evidence type="ECO:0000313" key="2">
    <source>
        <dbReference type="EMBL" id="NCD71440.1"/>
    </source>
</evidence>
<evidence type="ECO:0000259" key="1">
    <source>
        <dbReference type="Pfam" id="PF12706"/>
    </source>
</evidence>
<dbReference type="AlphaFoldDB" id="A0A966DU77"/>
<gene>
    <name evidence="2" type="ORF">GSY63_18885</name>
</gene>
<dbReference type="Proteomes" id="UP000638732">
    <property type="component" value="Unassembled WGS sequence"/>
</dbReference>
<organism evidence="2 3">
    <name type="scientific">Mucilaginibacter agri</name>
    <dbReference type="NCBI Taxonomy" id="2695265"/>
    <lineage>
        <taxon>Bacteria</taxon>
        <taxon>Pseudomonadati</taxon>
        <taxon>Bacteroidota</taxon>
        <taxon>Sphingobacteriia</taxon>
        <taxon>Sphingobacteriales</taxon>
        <taxon>Sphingobacteriaceae</taxon>
        <taxon>Mucilaginibacter</taxon>
    </lineage>
</organism>
<dbReference type="Pfam" id="PF12706">
    <property type="entry name" value="Lactamase_B_2"/>
    <property type="match status" value="1"/>
</dbReference>
<accession>A0A966DU77</accession>
<sequence>MPINLKGSRKEGAKYINPIPTDEAGFDKMPAILWEYIKNKAETTPKKKLGPFKTNPDIFNTPPESGLRITWIGHSSILIEIDGKRILTDPVWSQRVSFSQRFGPKRFFDAPIALKDLPELDAIIVSHDHYDHFDEATIKQLAGLQTPFYCSLGVGQYLEKWGVAKNRINEMDWGDTAKVGDDLTITTTPARHFSGRGITNRNETLWSSFVIKGNKHNIFFGADSGWFEGFNDIGEAYGPFDLTMLEIGAYGDNWPDIHMGPDHASNAHIALKGGLMMPIHWGTFNLALHAWYEPIERLQQLAKEKQIRLFVPEPGQPTQVVNELPFISGWWRKYR</sequence>
<dbReference type="EMBL" id="WWEO01000044">
    <property type="protein sequence ID" value="NCD71440.1"/>
    <property type="molecule type" value="Genomic_DNA"/>
</dbReference>
<evidence type="ECO:0000313" key="3">
    <source>
        <dbReference type="Proteomes" id="UP000638732"/>
    </source>
</evidence>
<feature type="domain" description="Metallo-beta-lactamase" evidence="1">
    <location>
        <begin position="85"/>
        <end position="281"/>
    </location>
</feature>
<dbReference type="InterPro" id="IPR001279">
    <property type="entry name" value="Metallo-B-lactamas"/>
</dbReference>
<dbReference type="GO" id="GO:0005737">
    <property type="term" value="C:cytoplasm"/>
    <property type="evidence" value="ECO:0007669"/>
    <property type="project" value="TreeGrafter"/>
</dbReference>
<reference evidence="2" key="1">
    <citation type="submission" date="2020-01" db="EMBL/GenBank/DDBJ databases">
        <authorList>
            <person name="Seo Y.L."/>
        </authorList>
    </citation>
    <scope>NUCLEOTIDE SEQUENCE</scope>
    <source>
        <strain evidence="2">R11</strain>
    </source>
</reference>
<dbReference type="SUPFAM" id="SSF56281">
    <property type="entry name" value="Metallo-hydrolase/oxidoreductase"/>
    <property type="match status" value="1"/>
</dbReference>
<name>A0A966DU77_9SPHI</name>
<reference evidence="2" key="2">
    <citation type="submission" date="2020-10" db="EMBL/GenBank/DDBJ databases">
        <title>Mucilaginibacter sp. nov., isolated from soil.</title>
        <authorList>
            <person name="Jeon C.O."/>
        </authorList>
    </citation>
    <scope>NUCLEOTIDE SEQUENCE</scope>
    <source>
        <strain evidence="2">R11</strain>
    </source>
</reference>
<proteinExistence type="predicted"/>
<dbReference type="Gene3D" id="3.60.15.10">
    <property type="entry name" value="Ribonuclease Z/Hydroxyacylglutathione hydrolase-like"/>
    <property type="match status" value="1"/>
</dbReference>